<dbReference type="OrthoDB" id="200120at2759"/>
<dbReference type="Proteomes" id="UP001153069">
    <property type="component" value="Unassembled WGS sequence"/>
</dbReference>
<gene>
    <name evidence="2" type="ORF">SEMRO_330_G118950.1</name>
</gene>
<dbReference type="InterPro" id="IPR029000">
    <property type="entry name" value="Cyclophilin-like_dom_sf"/>
</dbReference>
<dbReference type="GO" id="GO:0003755">
    <property type="term" value="F:peptidyl-prolyl cis-trans isomerase activity"/>
    <property type="evidence" value="ECO:0007669"/>
    <property type="project" value="InterPro"/>
</dbReference>
<dbReference type="EMBL" id="CAICTM010000329">
    <property type="protein sequence ID" value="CAB9508031.1"/>
    <property type="molecule type" value="Genomic_DNA"/>
</dbReference>
<evidence type="ECO:0000313" key="2">
    <source>
        <dbReference type="EMBL" id="CAB9508031.1"/>
    </source>
</evidence>
<evidence type="ECO:0000259" key="1">
    <source>
        <dbReference type="PROSITE" id="PS50072"/>
    </source>
</evidence>
<evidence type="ECO:0000313" key="3">
    <source>
        <dbReference type="Proteomes" id="UP001153069"/>
    </source>
</evidence>
<feature type="domain" description="PPIase cyclophilin-type" evidence="1">
    <location>
        <begin position="112"/>
        <end position="252"/>
    </location>
</feature>
<dbReference type="SUPFAM" id="SSF50891">
    <property type="entry name" value="Cyclophilin-like"/>
    <property type="match status" value="1"/>
</dbReference>
<reference evidence="2" key="1">
    <citation type="submission" date="2020-06" db="EMBL/GenBank/DDBJ databases">
        <authorList>
            <consortium name="Plant Systems Biology data submission"/>
        </authorList>
    </citation>
    <scope>NUCLEOTIDE SEQUENCE</scope>
    <source>
        <strain evidence="2">D6</strain>
    </source>
</reference>
<accession>A0A9N8HBB2</accession>
<comment type="caution">
    <text evidence="2">The sequence shown here is derived from an EMBL/GenBank/DDBJ whole genome shotgun (WGS) entry which is preliminary data.</text>
</comment>
<dbReference type="Pfam" id="PF00160">
    <property type="entry name" value="Pro_isomerase"/>
    <property type="match status" value="1"/>
</dbReference>
<dbReference type="Gene3D" id="2.40.100.10">
    <property type="entry name" value="Cyclophilin-like"/>
    <property type="match status" value="1"/>
</dbReference>
<organism evidence="2 3">
    <name type="scientific">Seminavis robusta</name>
    <dbReference type="NCBI Taxonomy" id="568900"/>
    <lineage>
        <taxon>Eukaryota</taxon>
        <taxon>Sar</taxon>
        <taxon>Stramenopiles</taxon>
        <taxon>Ochrophyta</taxon>
        <taxon>Bacillariophyta</taxon>
        <taxon>Bacillariophyceae</taxon>
        <taxon>Bacillariophycidae</taxon>
        <taxon>Naviculales</taxon>
        <taxon>Naviculaceae</taxon>
        <taxon>Seminavis</taxon>
    </lineage>
</organism>
<name>A0A9N8HBB2_9STRA</name>
<dbReference type="PROSITE" id="PS50072">
    <property type="entry name" value="CSA_PPIASE_2"/>
    <property type="match status" value="1"/>
</dbReference>
<dbReference type="InterPro" id="IPR002130">
    <property type="entry name" value="Cyclophilin-type_PPIase_dom"/>
</dbReference>
<sequence>MLLCAISIRFLNQDEVVTSALIASSQVLERPQAPVPRAPVTPVTEKLPNSVIKSVTDIQKKKQEPSGVKPCPISRIASLTEAERNPEKGPRHMVSPPSGGPLHLVCCSTTKGPFNALVHENWAPLGAQRFLEMIRTGYFDSGVPLMRCIKGFLCQFGLNNKPQVSERYKKRIPDDPQWLPEGTQHRQNEQGVKRFPKGYLAYAGAGKNSRDNQLFVALENIPTLAEEAPWEVPWGELVGKISFDTFAKVHTGYGDHGPPQGRLWREGMTEDSRKEFPKLDYITGCYIADQVA</sequence>
<protein>
    <submittedName>
        <fullName evidence="2">PPIases accelerate the folding of proteins. It catalyzes the cis-trans isomerization of proline imidic peptide bonds in oligopeptides By similarity</fullName>
    </submittedName>
</protein>
<dbReference type="AlphaFoldDB" id="A0A9N8HBB2"/>
<keyword evidence="3" id="KW-1185">Reference proteome</keyword>
<proteinExistence type="predicted"/>